<name>A0A1I0FWU8_9FIRM</name>
<dbReference type="AlphaFoldDB" id="A0A1I0FWU8"/>
<protein>
    <submittedName>
        <fullName evidence="1">5-methylcytosine-specific restriction enzyme subunit McrC</fullName>
    </submittedName>
</protein>
<dbReference type="PANTHER" id="PTHR38733">
    <property type="entry name" value="PROTEIN MCRC"/>
    <property type="match status" value="1"/>
</dbReference>
<reference evidence="1 2" key="1">
    <citation type="submission" date="2016-10" db="EMBL/GenBank/DDBJ databases">
        <authorList>
            <person name="de Groot N.N."/>
        </authorList>
    </citation>
    <scope>NUCLEOTIDE SEQUENCE [LARGE SCALE GENOMIC DNA]</scope>
    <source>
        <strain evidence="1 2">DSM 1801</strain>
    </source>
</reference>
<dbReference type="Pfam" id="PF10117">
    <property type="entry name" value="McrBC"/>
    <property type="match status" value="1"/>
</dbReference>
<evidence type="ECO:0000313" key="2">
    <source>
        <dbReference type="Proteomes" id="UP000199800"/>
    </source>
</evidence>
<sequence>MELKEFETVIGNPDYKDQYKCMDKNSFAELIEFIHAFDSDDAESDVLDFIKIGYKRNLGETVTFKNYVGLIQMKNNYQIQVLPKIEFVNGEKDETKQVFMKMLRSMKDFPSKVFTNANLKTDRMNLYEVFINMYLQEVRALVKHGIKSSYARQEDNLTVYKGKLMVNEHIKANLAHKERFYVGFDEYQVNRPENRLIKSTLLKLQSISSSAENGKEIRQLLTSFELVEPSKNYDKDFAKVVIDRNTKDYEMLMKWSKVFLKDKSFTTFSGTDNARALLFPMEKVFESYVARNMKKVFNRANWEVSAQDKGHFLFNTLNGEKHRKFALRPDLVVTRDDGSVVILDTKWKSLVNDKGANYGISQADMYQMYAYSKKYGTPEIWLLYPVNAAMKDSGRITFDSGDGATVSLFFVDVANIEKSMEELLLILSPNNTEENLTEENIDGADAVG</sequence>
<dbReference type="STRING" id="29364.SAMN04487772_1385"/>
<dbReference type="Proteomes" id="UP000199800">
    <property type="component" value="Unassembled WGS sequence"/>
</dbReference>
<dbReference type="EMBL" id="FOHN01000038">
    <property type="protein sequence ID" value="SET62055.1"/>
    <property type="molecule type" value="Genomic_DNA"/>
</dbReference>
<evidence type="ECO:0000313" key="1">
    <source>
        <dbReference type="EMBL" id="SET62055.1"/>
    </source>
</evidence>
<keyword evidence="2" id="KW-1185">Reference proteome</keyword>
<proteinExistence type="predicted"/>
<dbReference type="InterPro" id="IPR019292">
    <property type="entry name" value="McrC"/>
</dbReference>
<dbReference type="PANTHER" id="PTHR38733:SF1">
    <property type="entry name" value="TYPE IV METHYL-DIRECTED RESTRICTION ENZYME ECOKMCRBC"/>
    <property type="match status" value="1"/>
</dbReference>
<organism evidence="1 2">
    <name type="scientific">[Clostridium] polysaccharolyticum</name>
    <dbReference type="NCBI Taxonomy" id="29364"/>
    <lineage>
        <taxon>Bacteria</taxon>
        <taxon>Bacillati</taxon>
        <taxon>Bacillota</taxon>
        <taxon>Clostridia</taxon>
        <taxon>Lachnospirales</taxon>
        <taxon>Lachnospiraceae</taxon>
    </lineage>
</organism>
<gene>
    <name evidence="1" type="ORF">SAMN04487772_1385</name>
</gene>
<accession>A0A1I0FWU8</accession>